<dbReference type="PANTHER" id="PTHR43532:SF1">
    <property type="entry name" value="GLUCOSE-1-PHOSPHATE THYMIDYLYLTRANSFERASE 1"/>
    <property type="match status" value="1"/>
</dbReference>
<evidence type="ECO:0000256" key="13">
    <source>
        <dbReference type="ARBA" id="ARBA00049336"/>
    </source>
</evidence>
<dbReference type="SMART" id="SM00226">
    <property type="entry name" value="LMWPc"/>
    <property type="match status" value="1"/>
</dbReference>
<dbReference type="SUPFAM" id="SSF52788">
    <property type="entry name" value="Phosphotyrosine protein phosphatases I"/>
    <property type="match status" value="1"/>
</dbReference>
<evidence type="ECO:0000256" key="8">
    <source>
        <dbReference type="ARBA" id="ARBA00022723"/>
    </source>
</evidence>
<comment type="similarity">
    <text evidence="3">Belongs to the low molecular weight phosphotyrosine protein phosphatase family.</text>
</comment>
<protein>
    <recommendedName>
        <fullName evidence="5">Glucose-1-phosphate thymidylyltransferase</fullName>
        <ecNumber evidence="4">2.7.7.24</ecNumber>
    </recommendedName>
    <alternativeName>
        <fullName evidence="12">dTDP-glucose pyrophosphorylase</fullName>
    </alternativeName>
    <alternativeName>
        <fullName evidence="11">dTDP-glucose synthase</fullName>
    </alternativeName>
</protein>
<dbReference type="InterPro" id="IPR005835">
    <property type="entry name" value="NTP_transferase_dom"/>
</dbReference>
<evidence type="ECO:0000256" key="1">
    <source>
        <dbReference type="ARBA" id="ARBA00001946"/>
    </source>
</evidence>
<evidence type="ECO:0000313" key="16">
    <source>
        <dbReference type="EMBL" id="PKZ91572.1"/>
    </source>
</evidence>
<evidence type="ECO:0000256" key="5">
    <source>
        <dbReference type="ARBA" id="ARBA00017654"/>
    </source>
</evidence>
<feature type="active site" evidence="14">
    <location>
        <position position="15"/>
    </location>
</feature>
<keyword evidence="10" id="KW-0460">Magnesium</keyword>
<keyword evidence="7" id="KW-0548">Nucleotidyltransferase</keyword>
<dbReference type="Proteomes" id="UP000234740">
    <property type="component" value="Unassembled WGS sequence"/>
</dbReference>
<evidence type="ECO:0000256" key="3">
    <source>
        <dbReference type="ARBA" id="ARBA00011063"/>
    </source>
</evidence>
<dbReference type="PRINTS" id="PR00719">
    <property type="entry name" value="LMWPTPASE"/>
</dbReference>
<comment type="similarity">
    <text evidence="2">Belongs to the glucose-1-phosphate thymidylyltransferase family.</text>
</comment>
<evidence type="ECO:0000256" key="9">
    <source>
        <dbReference type="ARBA" id="ARBA00022801"/>
    </source>
</evidence>
<comment type="cofactor">
    <cofactor evidence="1">
        <name>Mg(2+)</name>
        <dbReference type="ChEBI" id="CHEBI:18420"/>
    </cofactor>
</comment>
<dbReference type="EC" id="2.7.7.24" evidence="4"/>
<gene>
    <name evidence="16" type="ORF">CYJ86_03620</name>
</gene>
<evidence type="ECO:0000313" key="17">
    <source>
        <dbReference type="Proteomes" id="UP000234740"/>
    </source>
</evidence>
<comment type="catalytic activity">
    <reaction evidence="13">
        <text>dTTP + alpha-D-glucose 1-phosphate + H(+) = dTDP-alpha-D-glucose + diphosphate</text>
        <dbReference type="Rhea" id="RHEA:15225"/>
        <dbReference type="ChEBI" id="CHEBI:15378"/>
        <dbReference type="ChEBI" id="CHEBI:33019"/>
        <dbReference type="ChEBI" id="CHEBI:37568"/>
        <dbReference type="ChEBI" id="CHEBI:57477"/>
        <dbReference type="ChEBI" id="CHEBI:58601"/>
        <dbReference type="EC" id="2.7.7.24"/>
    </reaction>
</comment>
<evidence type="ECO:0000256" key="11">
    <source>
        <dbReference type="ARBA" id="ARBA00032492"/>
    </source>
</evidence>
<dbReference type="GO" id="GO:0004725">
    <property type="term" value="F:protein tyrosine phosphatase activity"/>
    <property type="evidence" value="ECO:0007669"/>
    <property type="project" value="InterPro"/>
</dbReference>
<dbReference type="AlphaFoldDB" id="A0AB36X5D4"/>
<keyword evidence="8" id="KW-0479">Metal-binding</keyword>
<keyword evidence="6" id="KW-0808">Transferase</keyword>
<dbReference type="CDD" id="cd16343">
    <property type="entry name" value="LMWPTP"/>
    <property type="match status" value="1"/>
</dbReference>
<dbReference type="InterPro" id="IPR023485">
    <property type="entry name" value="Ptyr_pPase"/>
</dbReference>
<organism evidence="16 17">
    <name type="scientific">Lactobacillus gasseri</name>
    <dbReference type="NCBI Taxonomy" id="1596"/>
    <lineage>
        <taxon>Bacteria</taxon>
        <taxon>Bacillati</taxon>
        <taxon>Bacillota</taxon>
        <taxon>Bacilli</taxon>
        <taxon>Lactobacillales</taxon>
        <taxon>Lactobacillaceae</taxon>
        <taxon>Lactobacillus</taxon>
    </lineage>
</organism>
<feature type="active site" description="Nucleophile" evidence="14">
    <location>
        <position position="9"/>
    </location>
</feature>
<proteinExistence type="inferred from homology"/>
<feature type="domain" description="Phosphotyrosine protein phosphatase I" evidence="15">
    <location>
        <begin position="3"/>
        <end position="152"/>
    </location>
</feature>
<dbReference type="RefSeq" id="WP_101890791.1">
    <property type="nucleotide sequence ID" value="NZ_PKKC01000001.1"/>
</dbReference>
<name>A0AB36X5D4_LACGS</name>
<accession>A0AB36X5D4</accession>
<evidence type="ECO:0000256" key="6">
    <source>
        <dbReference type="ARBA" id="ARBA00022679"/>
    </source>
</evidence>
<dbReference type="InterPro" id="IPR017867">
    <property type="entry name" value="Tyr_phospatase_low_mol_wt"/>
</dbReference>
<evidence type="ECO:0000256" key="4">
    <source>
        <dbReference type="ARBA" id="ARBA00012461"/>
    </source>
</evidence>
<dbReference type="GO" id="GO:0046872">
    <property type="term" value="F:metal ion binding"/>
    <property type="evidence" value="ECO:0007669"/>
    <property type="project" value="UniProtKB-KW"/>
</dbReference>
<dbReference type="InterPro" id="IPR005907">
    <property type="entry name" value="G1P_thy_trans_s"/>
</dbReference>
<evidence type="ECO:0000256" key="14">
    <source>
        <dbReference type="PIRSR" id="PIRSR617867-1"/>
    </source>
</evidence>
<dbReference type="GO" id="GO:0008879">
    <property type="term" value="F:glucose-1-phosphate thymidylyltransferase activity"/>
    <property type="evidence" value="ECO:0007669"/>
    <property type="project" value="UniProtKB-EC"/>
</dbReference>
<dbReference type="InterPro" id="IPR029044">
    <property type="entry name" value="Nucleotide-diphossugar_trans"/>
</dbReference>
<dbReference type="SUPFAM" id="SSF53448">
    <property type="entry name" value="Nucleotide-diphospho-sugar transferases"/>
    <property type="match status" value="1"/>
</dbReference>
<keyword evidence="9" id="KW-0378">Hydrolase</keyword>
<evidence type="ECO:0000256" key="2">
    <source>
        <dbReference type="ARBA" id="ARBA00010480"/>
    </source>
</evidence>
<feature type="active site" description="Proton donor" evidence="14">
    <location>
        <position position="128"/>
    </location>
</feature>
<dbReference type="Gene3D" id="3.40.50.2300">
    <property type="match status" value="1"/>
</dbReference>
<comment type="caution">
    <text evidence="16">The sequence shown here is derived from an EMBL/GenBank/DDBJ whole genome shotgun (WGS) entry which is preliminary data.</text>
</comment>
<reference evidence="16 17" key="1">
    <citation type="submission" date="2017-12" db="EMBL/GenBank/DDBJ databases">
        <title>Phylogenetic diversity of female urinary microbiome.</title>
        <authorList>
            <person name="Thomas-White K."/>
            <person name="Wolfe A.J."/>
        </authorList>
    </citation>
    <scope>NUCLEOTIDE SEQUENCE [LARGE SCALE GENOMIC DNA]</scope>
    <source>
        <strain evidence="16 17">UMB0099</strain>
    </source>
</reference>
<evidence type="ECO:0000256" key="7">
    <source>
        <dbReference type="ARBA" id="ARBA00022695"/>
    </source>
</evidence>
<dbReference type="EMBL" id="PKKC01000001">
    <property type="protein sequence ID" value="PKZ91572.1"/>
    <property type="molecule type" value="Genomic_DNA"/>
</dbReference>
<dbReference type="Pfam" id="PF00483">
    <property type="entry name" value="NTP_transferase"/>
    <property type="match status" value="1"/>
</dbReference>
<dbReference type="PANTHER" id="PTHR43532">
    <property type="entry name" value="GLUCOSE-1-PHOSPHATE THYMIDYLYLTRANSFERASE"/>
    <property type="match status" value="1"/>
</dbReference>
<evidence type="ECO:0000256" key="12">
    <source>
        <dbReference type="ARBA" id="ARBA00032598"/>
    </source>
</evidence>
<dbReference type="InterPro" id="IPR036196">
    <property type="entry name" value="Ptyr_pPase_sf"/>
</dbReference>
<evidence type="ECO:0000259" key="15">
    <source>
        <dbReference type="SMART" id="SM00226"/>
    </source>
</evidence>
<dbReference type="Pfam" id="PF01451">
    <property type="entry name" value="LMWPc"/>
    <property type="match status" value="1"/>
</dbReference>
<sequence length="287" mass="32288">MTKKILFVCHGNICRSPMAEFITKKIVKDLGKEDEYEIASAATTEDAIIGGVGHDIDVRSQRVMNEHGIPFNHRQARKMVKSDYAKYDYIVGMDEENFFDMNHISAGDPERKEYKLLSFTGSMMDVDDPWYTGDFEAAYQDIYRGCEALINKIEKSGKPKSNYAVTGLYFYPAGVSEKAAQVKPSARGEVEITSLNDMYLQDDNLGVQLLGRGYAWLDTGTMQSLVDASNYVKMIEERQGVSVSAPEEIAYVHGWIDKDQLLEAAKHYGKSPYGKHLKSVAEGKVRY</sequence>
<evidence type="ECO:0000256" key="10">
    <source>
        <dbReference type="ARBA" id="ARBA00022842"/>
    </source>
</evidence>